<evidence type="ECO:0000256" key="2">
    <source>
        <dbReference type="ARBA" id="ARBA00022448"/>
    </source>
</evidence>
<feature type="transmembrane region" description="Helical" evidence="7">
    <location>
        <begin position="165"/>
        <end position="184"/>
    </location>
</feature>
<keyword evidence="3" id="KW-1003">Cell membrane</keyword>
<dbReference type="InterPro" id="IPR000515">
    <property type="entry name" value="MetI-like"/>
</dbReference>
<keyword evidence="6 7" id="KW-0472">Membrane</keyword>
<evidence type="ECO:0000256" key="5">
    <source>
        <dbReference type="ARBA" id="ARBA00022989"/>
    </source>
</evidence>
<dbReference type="Pfam" id="PF00528">
    <property type="entry name" value="BPD_transp_1"/>
    <property type="match status" value="1"/>
</dbReference>
<comment type="subcellular location">
    <subcellularLocation>
        <location evidence="1 7">Cell membrane</location>
        <topology evidence="1 7">Multi-pass membrane protein</topology>
    </subcellularLocation>
</comment>
<dbReference type="Gene3D" id="1.10.3720.10">
    <property type="entry name" value="MetI-like"/>
    <property type="match status" value="1"/>
</dbReference>
<dbReference type="Proteomes" id="UP000019140">
    <property type="component" value="Unassembled WGS sequence"/>
</dbReference>
<keyword evidence="5 7" id="KW-1133">Transmembrane helix</keyword>
<dbReference type="GO" id="GO:0005886">
    <property type="term" value="C:plasma membrane"/>
    <property type="evidence" value="ECO:0007669"/>
    <property type="project" value="UniProtKB-SubCell"/>
</dbReference>
<dbReference type="SUPFAM" id="SSF161098">
    <property type="entry name" value="MetI-like"/>
    <property type="match status" value="1"/>
</dbReference>
<dbReference type="CDD" id="cd06261">
    <property type="entry name" value="TM_PBP2"/>
    <property type="match status" value="1"/>
</dbReference>
<dbReference type="PANTHER" id="PTHR43386">
    <property type="entry name" value="OLIGOPEPTIDE TRANSPORT SYSTEM PERMEASE PROTEIN APPC"/>
    <property type="match status" value="1"/>
</dbReference>
<dbReference type="PANTHER" id="PTHR43386:SF1">
    <property type="entry name" value="D,D-DIPEPTIDE TRANSPORT SYSTEM PERMEASE PROTEIN DDPC-RELATED"/>
    <property type="match status" value="1"/>
</dbReference>
<dbReference type="AlphaFoldDB" id="W4MCX7"/>
<dbReference type="PROSITE" id="PS50928">
    <property type="entry name" value="ABC_TM1"/>
    <property type="match status" value="1"/>
</dbReference>
<evidence type="ECO:0000313" key="9">
    <source>
        <dbReference type="EMBL" id="ETX07771.1"/>
    </source>
</evidence>
<dbReference type="InterPro" id="IPR050366">
    <property type="entry name" value="BP-dependent_transpt_permease"/>
</dbReference>
<comment type="similarity">
    <text evidence="7">Belongs to the binding-protein-dependent transport system permease family.</text>
</comment>
<keyword evidence="2 7" id="KW-0813">Transport</keyword>
<feature type="transmembrane region" description="Helical" evidence="7">
    <location>
        <begin position="102"/>
        <end position="127"/>
    </location>
</feature>
<feature type="transmembrane region" description="Helical" evidence="7">
    <location>
        <begin position="40"/>
        <end position="61"/>
    </location>
</feature>
<evidence type="ECO:0000256" key="7">
    <source>
        <dbReference type="RuleBase" id="RU363032"/>
    </source>
</evidence>
<dbReference type="EMBL" id="AZHX01000376">
    <property type="protein sequence ID" value="ETX07771.1"/>
    <property type="molecule type" value="Genomic_DNA"/>
</dbReference>
<proteinExistence type="inferred from homology"/>
<evidence type="ECO:0000256" key="6">
    <source>
        <dbReference type="ARBA" id="ARBA00023136"/>
    </source>
</evidence>
<protein>
    <recommendedName>
        <fullName evidence="8">ABC transmembrane type-1 domain-containing protein</fullName>
    </recommendedName>
</protein>
<evidence type="ECO:0000259" key="8">
    <source>
        <dbReference type="PROSITE" id="PS50928"/>
    </source>
</evidence>
<dbReference type="PATRIC" id="fig|1429439.4.peg.1591"/>
<accession>W4MCX7</accession>
<reference evidence="9 10" key="1">
    <citation type="journal article" date="2014" name="Nature">
        <title>An environmental bacterial taxon with a large and distinct metabolic repertoire.</title>
        <authorList>
            <person name="Wilson M.C."/>
            <person name="Mori T."/>
            <person name="Ruckert C."/>
            <person name="Uria A.R."/>
            <person name="Helf M.J."/>
            <person name="Takada K."/>
            <person name="Gernert C."/>
            <person name="Steffens U.A."/>
            <person name="Heycke N."/>
            <person name="Schmitt S."/>
            <person name="Rinke C."/>
            <person name="Helfrich E.J."/>
            <person name="Brachmann A.O."/>
            <person name="Gurgui C."/>
            <person name="Wakimoto T."/>
            <person name="Kracht M."/>
            <person name="Crusemann M."/>
            <person name="Hentschel U."/>
            <person name="Abe I."/>
            <person name="Matsunaga S."/>
            <person name="Kalinowski J."/>
            <person name="Takeyama H."/>
            <person name="Piel J."/>
        </authorList>
    </citation>
    <scope>NUCLEOTIDE SEQUENCE [LARGE SCALE GENOMIC DNA]</scope>
    <source>
        <strain evidence="10">TSY2</strain>
    </source>
</reference>
<feature type="transmembrane region" description="Helical" evidence="7">
    <location>
        <begin position="216"/>
        <end position="238"/>
    </location>
</feature>
<organism evidence="9 10">
    <name type="scientific">Candidatus Entotheonella gemina</name>
    <dbReference type="NCBI Taxonomy" id="1429439"/>
    <lineage>
        <taxon>Bacteria</taxon>
        <taxon>Pseudomonadati</taxon>
        <taxon>Nitrospinota/Tectimicrobiota group</taxon>
        <taxon>Candidatus Tectimicrobiota</taxon>
        <taxon>Candidatus Entotheonellia</taxon>
        <taxon>Candidatus Entotheonellales</taxon>
        <taxon>Candidatus Entotheonellaceae</taxon>
        <taxon>Candidatus Entotheonella</taxon>
    </lineage>
</organism>
<feature type="domain" description="ABC transmembrane type-1" evidence="8">
    <location>
        <begin position="100"/>
        <end position="292"/>
    </location>
</feature>
<keyword evidence="10" id="KW-1185">Reference proteome</keyword>
<dbReference type="HOGENOM" id="CLU_028518_1_1_7"/>
<comment type="caution">
    <text evidence="9">The sequence shown here is derived from an EMBL/GenBank/DDBJ whole genome shotgun (WGS) entry which is preliminary data.</text>
</comment>
<dbReference type="GO" id="GO:0055085">
    <property type="term" value="P:transmembrane transport"/>
    <property type="evidence" value="ECO:0007669"/>
    <property type="project" value="InterPro"/>
</dbReference>
<feature type="transmembrane region" description="Helical" evidence="7">
    <location>
        <begin position="139"/>
        <end position="159"/>
    </location>
</feature>
<dbReference type="InterPro" id="IPR025966">
    <property type="entry name" value="OppC_N"/>
</dbReference>
<name>W4MCX7_9BACT</name>
<dbReference type="InterPro" id="IPR035906">
    <property type="entry name" value="MetI-like_sf"/>
</dbReference>
<sequence length="305" mass="32941">MDAGKAVALETYVSDPSAEGFHTRSMLAIIFQRLKRSKSAVAGLILVVGLLLVAIFADVIAPVDPAEIFPGKAMEFPSREHLMGTDQIGRDVFSRVVYGSRISIMIGFSSTILAMLIGIPIGIGAGYYGGAVDFITMRIMDLIMAFPIFLLAIIAVVAIRDLIPPTFTVVIALSIVRVPIYSRIVRGSVLSAKENDYVEAVRALALKDWRILYRHLLPNCMAPLIVTATLAIGTAILVEASLSFLGLGTQPPTSSWGYDLKSSVPLIQINPWLSIFPGVAILLTVLGFNLFGDGLRDALDPRLKQ</sequence>
<dbReference type="Pfam" id="PF12911">
    <property type="entry name" value="OppC_N"/>
    <property type="match status" value="1"/>
</dbReference>
<feature type="transmembrane region" description="Helical" evidence="7">
    <location>
        <begin position="272"/>
        <end position="292"/>
    </location>
</feature>
<gene>
    <name evidence="9" type="ORF">ETSY2_09280</name>
</gene>
<evidence type="ECO:0000256" key="3">
    <source>
        <dbReference type="ARBA" id="ARBA00022475"/>
    </source>
</evidence>
<evidence type="ECO:0000256" key="1">
    <source>
        <dbReference type="ARBA" id="ARBA00004651"/>
    </source>
</evidence>
<evidence type="ECO:0000313" key="10">
    <source>
        <dbReference type="Proteomes" id="UP000019140"/>
    </source>
</evidence>
<evidence type="ECO:0000256" key="4">
    <source>
        <dbReference type="ARBA" id="ARBA00022692"/>
    </source>
</evidence>
<keyword evidence="4 7" id="KW-0812">Transmembrane</keyword>